<evidence type="ECO:0000313" key="3">
    <source>
        <dbReference type="Proteomes" id="UP000678228"/>
    </source>
</evidence>
<dbReference type="Proteomes" id="UP000678228">
    <property type="component" value="Unassembled WGS sequence"/>
</dbReference>
<reference evidence="2" key="1">
    <citation type="submission" date="2021-03" db="EMBL/GenBank/DDBJ databases">
        <title>Bacillus suaedae sp. nov., isolated from Suaeda aralocaspica.</title>
        <authorList>
            <person name="Lei R.F.R."/>
        </authorList>
    </citation>
    <scope>NUCLEOTIDE SEQUENCE</scope>
    <source>
        <strain evidence="2">YZJH907-2</strain>
    </source>
</reference>
<keyword evidence="3" id="KW-1185">Reference proteome</keyword>
<proteinExistence type="predicted"/>
<gene>
    <name evidence="2" type="ORF">J7W16_06925</name>
</gene>
<dbReference type="InterPro" id="IPR019198">
    <property type="entry name" value="Beta_propeller_containing"/>
</dbReference>
<feature type="region of interest" description="Disordered" evidence="1">
    <location>
        <begin position="148"/>
        <end position="193"/>
    </location>
</feature>
<dbReference type="Pfam" id="PF09826">
    <property type="entry name" value="Beta_propel"/>
    <property type="match status" value="1"/>
</dbReference>
<accession>A0A940WYF8</accession>
<evidence type="ECO:0000256" key="1">
    <source>
        <dbReference type="SAM" id="MobiDB-lite"/>
    </source>
</evidence>
<comment type="caution">
    <text evidence="2">The sequence shown here is derived from an EMBL/GenBank/DDBJ whole genome shotgun (WGS) entry which is preliminary data.</text>
</comment>
<evidence type="ECO:0000313" key="2">
    <source>
        <dbReference type="EMBL" id="MBP3950865.1"/>
    </source>
</evidence>
<dbReference type="RefSeq" id="WP_210596539.1">
    <property type="nucleotide sequence ID" value="NZ_JAGKSQ010000002.1"/>
</dbReference>
<dbReference type="EMBL" id="JAGKSQ010000002">
    <property type="protein sequence ID" value="MBP3950865.1"/>
    <property type="molecule type" value="Genomic_DNA"/>
</dbReference>
<sequence>MKKLTIWFFCGGLILVFLAMVGWFQLIPTASVDGEDVLLGQPFPVQLSSAIDPTTVSTDTIYMTDEKGSLVPTEVKLSEDGRTVWMDLGRGEWKSNKDRYTLHISNDIKSLFGFSLRGDRHIPLIVHEELPRFNSDDELSDYVENVYSSNVNRGGEEETTTATEDSAALESSGSSSGARNHSETNNQVNDVEESDIVQTDGAYIYHVTDEGIVITDIQNPEEMNLTSTISNEQGFHATDLFLKEDTLVVLGMKWEENTVLGTESREMLIGSSMTVAYMYNVSDRTAPELLGVSATEGHLISARMINGFLYYVTSYYPNLGGKEPRVKPIVFNGEEYQEVALEDIARIPNSEEPSFTIITAIDSNNPTKSANVEAYVGAGGQMYMSKEHLYLAKESWENDDRTRNTDIYKFALDGMDVPFIASGSVEGSVLNQFSMDEFEGNFRIATTEGNAWDRDQTSKNHVYILDEKLSQIGHVGDLAPSERIYSARFMGEMIYMVTFREMDPLFVIDASDPAKLEVLGELKIPGVSTYLHPIDENHLFGIGVETKLVKSSTLGEEPIVRQDGMKISIFDVTDFHNPKETFVEVIGGEGTYSEALHNHKALTIHPEKPLYAFPINLYNVNGSTSDQSWNFDGQGAMVYQITTEGIEQVASLIAENSGNQVYENYEDSVQRSVYANGYFFTLTPAGIQAFDEKRYELVDEILFREIN</sequence>
<dbReference type="AlphaFoldDB" id="A0A940WYF8"/>
<organism evidence="2 3">
    <name type="scientific">Halalkalibacter suaedae</name>
    <dbReference type="NCBI Taxonomy" id="2822140"/>
    <lineage>
        <taxon>Bacteria</taxon>
        <taxon>Bacillati</taxon>
        <taxon>Bacillota</taxon>
        <taxon>Bacilli</taxon>
        <taxon>Bacillales</taxon>
        <taxon>Bacillaceae</taxon>
        <taxon>Halalkalibacter</taxon>
    </lineage>
</organism>
<feature type="compositionally biased region" description="Low complexity" evidence="1">
    <location>
        <begin position="160"/>
        <end position="177"/>
    </location>
</feature>
<protein>
    <submittedName>
        <fullName evidence="2">Beta-propeller domain-containing protein</fullName>
    </submittedName>
</protein>
<name>A0A940WYF8_9BACI</name>